<proteinExistence type="predicted"/>
<accession>A0ABW9EC77</accession>
<feature type="compositionally biased region" description="Polar residues" evidence="1">
    <location>
        <begin position="145"/>
        <end position="159"/>
    </location>
</feature>
<organism evidence="2 3">
    <name type="scientific">Paraburkholderia strydomiana</name>
    <dbReference type="NCBI Taxonomy" id="1245417"/>
    <lineage>
        <taxon>Bacteria</taxon>
        <taxon>Pseudomonadati</taxon>
        <taxon>Pseudomonadota</taxon>
        <taxon>Betaproteobacteria</taxon>
        <taxon>Burkholderiales</taxon>
        <taxon>Burkholderiaceae</taxon>
        <taxon>Paraburkholderia</taxon>
    </lineage>
</organism>
<evidence type="ECO:0000256" key="1">
    <source>
        <dbReference type="SAM" id="MobiDB-lite"/>
    </source>
</evidence>
<dbReference type="RefSeq" id="WP_408153002.1">
    <property type="nucleotide sequence ID" value="NZ_JAQQCJ010000006.1"/>
</dbReference>
<feature type="compositionally biased region" description="Basic and acidic residues" evidence="1">
    <location>
        <begin position="90"/>
        <end position="102"/>
    </location>
</feature>
<evidence type="ECO:0000313" key="2">
    <source>
        <dbReference type="EMBL" id="MFM0716951.1"/>
    </source>
</evidence>
<dbReference type="Proteomes" id="UP001629392">
    <property type="component" value="Unassembled WGS sequence"/>
</dbReference>
<name>A0ABW9EC77_9BURK</name>
<dbReference type="EMBL" id="JAQQCL010000007">
    <property type="protein sequence ID" value="MFM0716951.1"/>
    <property type="molecule type" value="Genomic_DNA"/>
</dbReference>
<feature type="region of interest" description="Disordered" evidence="1">
    <location>
        <begin position="89"/>
        <end position="167"/>
    </location>
</feature>
<gene>
    <name evidence="2" type="ORF">PQQ73_11495</name>
</gene>
<comment type="caution">
    <text evidence="2">The sequence shown here is derived from an EMBL/GenBank/DDBJ whole genome shotgun (WGS) entry which is preliminary data.</text>
</comment>
<keyword evidence="3" id="KW-1185">Reference proteome</keyword>
<sequence length="167" mass="17848">MPSRPDPLFAVAERLILSLYDGGVLSPAVLERVIASLAGTRWETRPGSHANDQRSLPEVVVSVMMPGNALDNVEQDYAAVIDHIVGAAKEAARPARSGDRRAPGKPRKSSAAPPIENDDDPDSELLEQLAGTRATSNKKPKPSRTGRNTRAGSGFNPLQNAAPPRKR</sequence>
<protein>
    <submittedName>
        <fullName evidence="2">Uncharacterized protein</fullName>
    </submittedName>
</protein>
<reference evidence="2 3" key="1">
    <citation type="journal article" date="2024" name="Chem. Sci.">
        <title>Discovery of megapolipeptins by genome mining of a Burkholderiales bacteria collection.</title>
        <authorList>
            <person name="Paulo B.S."/>
            <person name="Recchia M.J.J."/>
            <person name="Lee S."/>
            <person name="Fergusson C.H."/>
            <person name="Romanowski S.B."/>
            <person name="Hernandez A."/>
            <person name="Krull N."/>
            <person name="Liu D.Y."/>
            <person name="Cavanagh H."/>
            <person name="Bos A."/>
            <person name="Gray C.A."/>
            <person name="Murphy B.T."/>
            <person name="Linington R.G."/>
            <person name="Eustaquio A.S."/>
        </authorList>
    </citation>
    <scope>NUCLEOTIDE SEQUENCE [LARGE SCALE GENOMIC DNA]</scope>
    <source>
        <strain evidence="2 3">RL17-350-BIC-E</strain>
    </source>
</reference>
<feature type="compositionally biased region" description="Acidic residues" evidence="1">
    <location>
        <begin position="116"/>
        <end position="125"/>
    </location>
</feature>
<evidence type="ECO:0000313" key="3">
    <source>
        <dbReference type="Proteomes" id="UP001629392"/>
    </source>
</evidence>